<sequence>MKIIIAGAGEVGTHLAKLLSKEEQDIILIDADIEKLQWIDSNYNLMTVAGSPTSFKVLKKAGVNNADLFIAVMPFESRNITACTLATKLGAKKTVARIDNYEYLLPENRAFFRELGVDELIYPEMLAAEEIVTALKRTWVRNWFELCNGELILIGVKLREKAQILNHKLCDLTRQNNYYHIAAIKRNEETIIPRGNDELQLNDIVYFTTTPDHIQDIRELTGKTEVDVRKVMIMGGSRIAIRLIHIAPEYIKMKLIECDREKSFKLVEKMHDTVIIHGDARDIDLLKEEGIRDTDAFIALTDSSETNILACLTAKRLGVAKTIAEVENIPFISTAEGLNIGSIINKKLIAASRIFQLLLDSDSSNVKCLALADAEVAELVAKEGSKITKAPVKDLTLPKDLTLGGLIRDGKGIIVNGNTQIQANDHVVVFCLDTAIRKIEKLFN</sequence>
<keyword evidence="10" id="KW-1185">Reference proteome</keyword>
<keyword evidence="5" id="KW-0520">NAD</keyword>
<dbReference type="InterPro" id="IPR006036">
    <property type="entry name" value="K_uptake_TrkA"/>
</dbReference>
<dbReference type="Proteomes" id="UP000269493">
    <property type="component" value="Unassembled WGS sequence"/>
</dbReference>
<evidence type="ECO:0000256" key="5">
    <source>
        <dbReference type="ARBA" id="ARBA00023027"/>
    </source>
</evidence>
<dbReference type="Pfam" id="PF02080">
    <property type="entry name" value="TrkA_C"/>
    <property type="match status" value="2"/>
</dbReference>
<keyword evidence="2" id="KW-0813">Transport</keyword>
<dbReference type="GO" id="GO:0005886">
    <property type="term" value="C:plasma membrane"/>
    <property type="evidence" value="ECO:0007669"/>
    <property type="project" value="InterPro"/>
</dbReference>
<dbReference type="NCBIfam" id="NF007038">
    <property type="entry name" value="PRK09496.2-6"/>
    <property type="match status" value="1"/>
</dbReference>
<proteinExistence type="predicted"/>
<dbReference type="RefSeq" id="WP_022389951.1">
    <property type="nucleotide sequence ID" value="NZ_KI440833.1"/>
</dbReference>
<organism evidence="9 10">
    <name type="scientific">Coprobacter fastidiosus NSB1 = JCM 33896</name>
    <dbReference type="NCBI Taxonomy" id="1349822"/>
    <lineage>
        <taxon>Bacteria</taxon>
        <taxon>Pseudomonadati</taxon>
        <taxon>Bacteroidota</taxon>
        <taxon>Bacteroidia</taxon>
        <taxon>Bacteroidales</taxon>
        <taxon>Barnesiellaceae</taxon>
        <taxon>Coprobacter</taxon>
    </lineage>
</organism>
<dbReference type="InterPro" id="IPR006037">
    <property type="entry name" value="RCK_C"/>
</dbReference>
<keyword evidence="6" id="KW-0406">Ion transport</keyword>
<dbReference type="InterPro" id="IPR036721">
    <property type="entry name" value="RCK_C_sf"/>
</dbReference>
<feature type="domain" description="RCK C-terminal" evidence="8">
    <location>
        <begin position="364"/>
        <end position="444"/>
    </location>
</feature>
<dbReference type="PANTHER" id="PTHR43833">
    <property type="entry name" value="POTASSIUM CHANNEL PROTEIN 2-RELATED-RELATED"/>
    <property type="match status" value="1"/>
</dbReference>
<evidence type="ECO:0000256" key="1">
    <source>
        <dbReference type="ARBA" id="ARBA00017378"/>
    </source>
</evidence>
<dbReference type="PROSITE" id="PS51201">
    <property type="entry name" value="RCK_N"/>
    <property type="match status" value="2"/>
</dbReference>
<dbReference type="EMBL" id="RBXN01000001">
    <property type="protein sequence ID" value="RKT61395.1"/>
    <property type="molecule type" value="Genomic_DNA"/>
</dbReference>
<feature type="domain" description="RCK C-terminal" evidence="8">
    <location>
        <begin position="141"/>
        <end position="223"/>
    </location>
</feature>
<dbReference type="AlphaFoldDB" id="A0A495WL00"/>
<keyword evidence="4" id="KW-0630">Potassium</keyword>
<evidence type="ECO:0000256" key="4">
    <source>
        <dbReference type="ARBA" id="ARBA00022958"/>
    </source>
</evidence>
<dbReference type="PANTHER" id="PTHR43833:SF5">
    <property type="entry name" value="TRK SYSTEM POTASSIUM UPTAKE PROTEIN TRKA"/>
    <property type="match status" value="1"/>
</dbReference>
<dbReference type="GO" id="GO:0015079">
    <property type="term" value="F:potassium ion transmembrane transporter activity"/>
    <property type="evidence" value="ECO:0007669"/>
    <property type="project" value="InterPro"/>
</dbReference>
<dbReference type="GeneID" id="92927590"/>
<accession>A0A495WL00</accession>
<evidence type="ECO:0000259" key="7">
    <source>
        <dbReference type="PROSITE" id="PS51201"/>
    </source>
</evidence>
<dbReference type="Pfam" id="PF02254">
    <property type="entry name" value="TrkA_N"/>
    <property type="match status" value="2"/>
</dbReference>
<dbReference type="Gene3D" id="3.30.70.1450">
    <property type="entry name" value="Regulator of K+ conductance, C-terminal domain"/>
    <property type="match status" value="2"/>
</dbReference>
<dbReference type="PRINTS" id="PR00335">
    <property type="entry name" value="KUPTAKETRKA"/>
</dbReference>
<protein>
    <recommendedName>
        <fullName evidence="1">Trk system potassium uptake protein TrkA</fullName>
    </recommendedName>
</protein>
<comment type="caution">
    <text evidence="9">The sequence shown here is derived from an EMBL/GenBank/DDBJ whole genome shotgun (WGS) entry which is preliminary data.</text>
</comment>
<keyword evidence="3" id="KW-0633">Potassium transport</keyword>
<dbReference type="InterPro" id="IPR050721">
    <property type="entry name" value="Trk_Ktr_HKT_K-transport"/>
</dbReference>
<dbReference type="NCBIfam" id="NF007039">
    <property type="entry name" value="PRK09496.3-2"/>
    <property type="match status" value="1"/>
</dbReference>
<name>A0A495WL00_9BACT</name>
<dbReference type="SUPFAM" id="SSF51735">
    <property type="entry name" value="NAD(P)-binding Rossmann-fold domains"/>
    <property type="match status" value="2"/>
</dbReference>
<evidence type="ECO:0000256" key="3">
    <source>
        <dbReference type="ARBA" id="ARBA00022538"/>
    </source>
</evidence>
<evidence type="ECO:0000313" key="9">
    <source>
        <dbReference type="EMBL" id="RKT61395.1"/>
    </source>
</evidence>
<evidence type="ECO:0000259" key="8">
    <source>
        <dbReference type="PROSITE" id="PS51202"/>
    </source>
</evidence>
<dbReference type="InterPro" id="IPR003148">
    <property type="entry name" value="RCK_N"/>
</dbReference>
<dbReference type="OrthoDB" id="9775180at2"/>
<dbReference type="NCBIfam" id="NF007031">
    <property type="entry name" value="PRK09496.1-2"/>
    <property type="match status" value="1"/>
</dbReference>
<feature type="domain" description="RCK N-terminal" evidence="7">
    <location>
        <begin position="1"/>
        <end position="121"/>
    </location>
</feature>
<dbReference type="SUPFAM" id="SSF116726">
    <property type="entry name" value="TrkA C-terminal domain-like"/>
    <property type="match status" value="2"/>
</dbReference>
<gene>
    <name evidence="9" type="ORF">BC742_0441</name>
</gene>
<dbReference type="PROSITE" id="PS51202">
    <property type="entry name" value="RCK_C"/>
    <property type="match status" value="2"/>
</dbReference>
<evidence type="ECO:0000256" key="2">
    <source>
        <dbReference type="ARBA" id="ARBA00022448"/>
    </source>
</evidence>
<feature type="domain" description="RCK N-terminal" evidence="7">
    <location>
        <begin position="228"/>
        <end position="343"/>
    </location>
</feature>
<evidence type="ECO:0000313" key="10">
    <source>
        <dbReference type="Proteomes" id="UP000269493"/>
    </source>
</evidence>
<reference evidence="9 10" key="1">
    <citation type="submission" date="2018-10" db="EMBL/GenBank/DDBJ databases">
        <title>Genomic Encyclopedia of Archaeal and Bacterial Type Strains, Phase II (KMG-II): from individual species to whole genera.</title>
        <authorList>
            <person name="Goeker M."/>
        </authorList>
    </citation>
    <scope>NUCLEOTIDE SEQUENCE [LARGE SCALE GENOMIC DNA]</scope>
    <source>
        <strain evidence="9 10">NSB1</strain>
    </source>
</reference>
<dbReference type="Gene3D" id="3.40.50.720">
    <property type="entry name" value="NAD(P)-binding Rossmann-like Domain"/>
    <property type="match status" value="2"/>
</dbReference>
<evidence type="ECO:0000256" key="6">
    <source>
        <dbReference type="ARBA" id="ARBA00023065"/>
    </source>
</evidence>
<dbReference type="InterPro" id="IPR036291">
    <property type="entry name" value="NAD(P)-bd_dom_sf"/>
</dbReference>